<sequence length="159" mass="17576">TSSLPVEASLIMSTDDTSLRQSLNASSSPTRSRASMACFMCQKRKIKCDGEAPCSNCRRRHWSCRFNAAADGRRTAANRQAMMQEITDTVAQVRHHRGLLAGIFAIIRKGGEGGTDNLVNLIKTTEDLTQIASYVRDEVDADATVQQAYHAIDWQEVEL</sequence>
<dbReference type="Gene3D" id="4.10.240.10">
    <property type="entry name" value="Zn(2)-C6 fungal-type DNA-binding domain"/>
    <property type="match status" value="1"/>
</dbReference>
<name>W9XF77_9EURO</name>
<evidence type="ECO:0000259" key="5">
    <source>
        <dbReference type="PROSITE" id="PS50048"/>
    </source>
</evidence>
<dbReference type="OrthoDB" id="4356994at2759"/>
<reference evidence="6 7" key="1">
    <citation type="submission" date="2013-03" db="EMBL/GenBank/DDBJ databases">
        <title>The Genome Sequence of Capronia coronata CBS 617.96.</title>
        <authorList>
            <consortium name="The Broad Institute Genomics Platform"/>
            <person name="Cuomo C."/>
            <person name="de Hoog S."/>
            <person name="Gorbushina A."/>
            <person name="Walker B."/>
            <person name="Young S.K."/>
            <person name="Zeng Q."/>
            <person name="Gargeya S."/>
            <person name="Fitzgerald M."/>
            <person name="Haas B."/>
            <person name="Abouelleil A."/>
            <person name="Allen A.W."/>
            <person name="Alvarado L."/>
            <person name="Arachchi H.M."/>
            <person name="Berlin A.M."/>
            <person name="Chapman S.B."/>
            <person name="Gainer-Dewar J."/>
            <person name="Goldberg J."/>
            <person name="Griggs A."/>
            <person name="Gujja S."/>
            <person name="Hansen M."/>
            <person name="Howarth C."/>
            <person name="Imamovic A."/>
            <person name="Ireland A."/>
            <person name="Larimer J."/>
            <person name="McCowan C."/>
            <person name="Murphy C."/>
            <person name="Pearson M."/>
            <person name="Poon T.W."/>
            <person name="Priest M."/>
            <person name="Roberts A."/>
            <person name="Saif S."/>
            <person name="Shea T."/>
            <person name="Sisk P."/>
            <person name="Sykes S."/>
            <person name="Wortman J."/>
            <person name="Nusbaum C."/>
            <person name="Birren B."/>
        </authorList>
    </citation>
    <scope>NUCLEOTIDE SEQUENCE [LARGE SCALE GENOMIC DNA]</scope>
    <source>
        <strain evidence="6 7">CBS 617.96</strain>
    </source>
</reference>
<evidence type="ECO:0000313" key="6">
    <source>
        <dbReference type="EMBL" id="EXJ78838.1"/>
    </source>
</evidence>
<dbReference type="PANTHER" id="PTHR47256">
    <property type="entry name" value="ZN(II)2CYS6 TRANSCRIPTION FACTOR (EUROFUNG)-RELATED"/>
    <property type="match status" value="1"/>
</dbReference>
<dbReference type="GO" id="GO:0000981">
    <property type="term" value="F:DNA-binding transcription factor activity, RNA polymerase II-specific"/>
    <property type="evidence" value="ECO:0007669"/>
    <property type="project" value="InterPro"/>
</dbReference>
<dbReference type="RefSeq" id="XP_007728286.1">
    <property type="nucleotide sequence ID" value="XM_007730096.1"/>
</dbReference>
<dbReference type="STRING" id="1182541.W9XF77"/>
<proteinExistence type="predicted"/>
<keyword evidence="1" id="KW-0805">Transcription regulation</keyword>
<keyword evidence="4" id="KW-0539">Nucleus</keyword>
<keyword evidence="2" id="KW-0238">DNA-binding</keyword>
<comment type="caution">
    <text evidence="6">The sequence shown here is derived from an EMBL/GenBank/DDBJ whole genome shotgun (WGS) entry which is preliminary data.</text>
</comment>
<dbReference type="InterPro" id="IPR053187">
    <property type="entry name" value="Notoamide_regulator"/>
</dbReference>
<dbReference type="GeneID" id="19164085"/>
<organism evidence="6 7">
    <name type="scientific">Capronia coronata CBS 617.96</name>
    <dbReference type="NCBI Taxonomy" id="1182541"/>
    <lineage>
        <taxon>Eukaryota</taxon>
        <taxon>Fungi</taxon>
        <taxon>Dikarya</taxon>
        <taxon>Ascomycota</taxon>
        <taxon>Pezizomycotina</taxon>
        <taxon>Eurotiomycetes</taxon>
        <taxon>Chaetothyriomycetidae</taxon>
        <taxon>Chaetothyriales</taxon>
        <taxon>Herpotrichiellaceae</taxon>
        <taxon>Capronia</taxon>
    </lineage>
</organism>
<dbReference type="EMBL" id="AMWN01000011">
    <property type="protein sequence ID" value="EXJ78838.1"/>
    <property type="molecule type" value="Genomic_DNA"/>
</dbReference>
<evidence type="ECO:0000256" key="1">
    <source>
        <dbReference type="ARBA" id="ARBA00023015"/>
    </source>
</evidence>
<dbReference type="PANTHER" id="PTHR47256:SF3">
    <property type="entry name" value="ZN(II)2CYS6 TRANSCRIPTION FACTOR (EUROFUNG)"/>
    <property type="match status" value="1"/>
</dbReference>
<dbReference type="InterPro" id="IPR036864">
    <property type="entry name" value="Zn2-C6_fun-type_DNA-bd_sf"/>
</dbReference>
<keyword evidence="7" id="KW-1185">Reference proteome</keyword>
<protein>
    <recommendedName>
        <fullName evidence="5">Zn(2)-C6 fungal-type domain-containing protein</fullName>
    </recommendedName>
</protein>
<dbReference type="AlphaFoldDB" id="W9XF77"/>
<gene>
    <name evidence="6" type="ORF">A1O1_09240</name>
</gene>
<dbReference type="PROSITE" id="PS50048">
    <property type="entry name" value="ZN2_CY6_FUNGAL_2"/>
    <property type="match status" value="1"/>
</dbReference>
<dbReference type="GO" id="GO:0008270">
    <property type="term" value="F:zinc ion binding"/>
    <property type="evidence" value="ECO:0007669"/>
    <property type="project" value="InterPro"/>
</dbReference>
<evidence type="ECO:0000256" key="4">
    <source>
        <dbReference type="ARBA" id="ARBA00023242"/>
    </source>
</evidence>
<evidence type="ECO:0000256" key="2">
    <source>
        <dbReference type="ARBA" id="ARBA00023125"/>
    </source>
</evidence>
<feature type="non-terminal residue" evidence="6">
    <location>
        <position position="159"/>
    </location>
</feature>
<accession>W9XF77</accession>
<dbReference type="CDD" id="cd00067">
    <property type="entry name" value="GAL4"/>
    <property type="match status" value="1"/>
</dbReference>
<dbReference type="GO" id="GO:0003677">
    <property type="term" value="F:DNA binding"/>
    <property type="evidence" value="ECO:0007669"/>
    <property type="project" value="UniProtKB-KW"/>
</dbReference>
<dbReference type="Pfam" id="PF00172">
    <property type="entry name" value="Zn_clus"/>
    <property type="match status" value="1"/>
</dbReference>
<evidence type="ECO:0000256" key="3">
    <source>
        <dbReference type="ARBA" id="ARBA00023163"/>
    </source>
</evidence>
<feature type="domain" description="Zn(2)-C6 fungal-type" evidence="5">
    <location>
        <begin position="37"/>
        <end position="66"/>
    </location>
</feature>
<dbReference type="SUPFAM" id="SSF57701">
    <property type="entry name" value="Zn2/Cys6 DNA-binding domain"/>
    <property type="match status" value="1"/>
</dbReference>
<evidence type="ECO:0000313" key="7">
    <source>
        <dbReference type="Proteomes" id="UP000019484"/>
    </source>
</evidence>
<feature type="non-terminal residue" evidence="6">
    <location>
        <position position="1"/>
    </location>
</feature>
<dbReference type="HOGENOM" id="CLU_1772466_0_0_1"/>
<dbReference type="SMART" id="SM00066">
    <property type="entry name" value="GAL4"/>
    <property type="match status" value="1"/>
</dbReference>
<keyword evidence="3" id="KW-0804">Transcription</keyword>
<dbReference type="InterPro" id="IPR001138">
    <property type="entry name" value="Zn2Cys6_DnaBD"/>
</dbReference>
<dbReference type="Proteomes" id="UP000019484">
    <property type="component" value="Unassembled WGS sequence"/>
</dbReference>